<evidence type="ECO:0000313" key="2">
    <source>
        <dbReference type="Proteomes" id="UP000004994"/>
    </source>
</evidence>
<dbReference type="Proteomes" id="UP000004994">
    <property type="component" value="Chromosome 8"/>
</dbReference>
<dbReference type="EnsemblPlants" id="Solyc08g078830.1.1">
    <property type="protein sequence ID" value="Solyc08g078830.1.1.1"/>
    <property type="gene ID" value="Solyc08g078830.1"/>
</dbReference>
<protein>
    <submittedName>
        <fullName evidence="1">Uncharacterized protein</fullName>
    </submittedName>
</protein>
<name>A0A3Q7IP32_SOLLC</name>
<dbReference type="PaxDb" id="4081-Solyc08g078830.1.1"/>
<accession>A0A3Q7IP32</accession>
<dbReference type="AlphaFoldDB" id="A0A3Q7IP32"/>
<reference evidence="1" key="1">
    <citation type="journal article" date="2012" name="Nature">
        <title>The tomato genome sequence provides insights into fleshy fruit evolution.</title>
        <authorList>
            <consortium name="Tomato Genome Consortium"/>
        </authorList>
    </citation>
    <scope>NUCLEOTIDE SEQUENCE [LARGE SCALE GENOMIC DNA]</scope>
    <source>
        <strain evidence="1">cv. Heinz 1706</strain>
    </source>
</reference>
<organism evidence="1">
    <name type="scientific">Solanum lycopersicum</name>
    <name type="common">Tomato</name>
    <name type="synonym">Lycopersicon esculentum</name>
    <dbReference type="NCBI Taxonomy" id="4081"/>
    <lineage>
        <taxon>Eukaryota</taxon>
        <taxon>Viridiplantae</taxon>
        <taxon>Streptophyta</taxon>
        <taxon>Embryophyta</taxon>
        <taxon>Tracheophyta</taxon>
        <taxon>Spermatophyta</taxon>
        <taxon>Magnoliopsida</taxon>
        <taxon>eudicotyledons</taxon>
        <taxon>Gunneridae</taxon>
        <taxon>Pentapetalae</taxon>
        <taxon>asterids</taxon>
        <taxon>lamiids</taxon>
        <taxon>Solanales</taxon>
        <taxon>Solanaceae</taxon>
        <taxon>Solanoideae</taxon>
        <taxon>Solaneae</taxon>
        <taxon>Solanum</taxon>
        <taxon>Solanum subgen. Lycopersicon</taxon>
    </lineage>
</organism>
<dbReference type="InParanoid" id="A0A3Q7IP32"/>
<sequence>MALLAFVIYYFCFASFFFPKIKLYNFCHLANLVLSRAFLKGFSDVGFIRCSVQPSSLRGLLSVIGVTHPLGVRVLAKVFSTIVLSESHALIPFVMS</sequence>
<evidence type="ECO:0000313" key="1">
    <source>
        <dbReference type="EnsemblPlants" id="Solyc08g078830.1.1.1"/>
    </source>
</evidence>
<dbReference type="Gramene" id="Solyc08g078830.1.1">
    <property type="protein sequence ID" value="Solyc08g078830.1.1.1"/>
    <property type="gene ID" value="Solyc08g078830.1"/>
</dbReference>
<reference evidence="1" key="2">
    <citation type="submission" date="2019-01" db="UniProtKB">
        <authorList>
            <consortium name="EnsemblPlants"/>
        </authorList>
    </citation>
    <scope>IDENTIFICATION</scope>
    <source>
        <strain evidence="1">cv. Heinz 1706</strain>
    </source>
</reference>
<keyword evidence="2" id="KW-1185">Reference proteome</keyword>
<proteinExistence type="predicted"/>